<dbReference type="InterPro" id="IPR036249">
    <property type="entry name" value="Thioredoxin-like_sf"/>
</dbReference>
<dbReference type="Pfam" id="PF00462">
    <property type="entry name" value="Glutaredoxin"/>
    <property type="match status" value="1"/>
</dbReference>
<dbReference type="Gene3D" id="3.40.30.10">
    <property type="entry name" value="Glutaredoxin"/>
    <property type="match status" value="1"/>
</dbReference>
<dbReference type="EMBL" id="ACSE01000033">
    <property type="protein sequence ID" value="EFD87524.1"/>
    <property type="molecule type" value="Genomic_DNA"/>
</dbReference>
<organism evidence="2 3">
    <name type="scientific">Oenococcus oeni AWRIB429</name>
    <dbReference type="NCBI Taxonomy" id="655225"/>
    <lineage>
        <taxon>Bacteria</taxon>
        <taxon>Bacillati</taxon>
        <taxon>Bacillota</taxon>
        <taxon>Bacilli</taxon>
        <taxon>Lactobacillales</taxon>
        <taxon>Lactobacillaceae</taxon>
        <taxon>Oenococcus</taxon>
    </lineage>
</organism>
<protein>
    <recommendedName>
        <fullName evidence="1">Glutaredoxin domain-containing protein</fullName>
    </recommendedName>
</protein>
<dbReference type="GO" id="GO:0009055">
    <property type="term" value="F:electron transfer activity"/>
    <property type="evidence" value="ECO:0007669"/>
    <property type="project" value="TreeGrafter"/>
</dbReference>
<evidence type="ECO:0000313" key="3">
    <source>
        <dbReference type="Proteomes" id="UP000003075"/>
    </source>
</evidence>
<dbReference type="Proteomes" id="UP000003075">
    <property type="component" value="Unassembled WGS sequence"/>
</dbReference>
<dbReference type="InterPro" id="IPR051548">
    <property type="entry name" value="Grx-like_ET"/>
</dbReference>
<dbReference type="GeneID" id="75065301"/>
<dbReference type="OrthoDB" id="9795531at2"/>
<feature type="domain" description="Glutaredoxin" evidence="1">
    <location>
        <begin position="3"/>
        <end position="57"/>
    </location>
</feature>
<dbReference type="SUPFAM" id="SSF52833">
    <property type="entry name" value="Thioredoxin-like"/>
    <property type="match status" value="1"/>
</dbReference>
<evidence type="ECO:0000259" key="1">
    <source>
        <dbReference type="Pfam" id="PF00462"/>
    </source>
</evidence>
<dbReference type="PANTHER" id="PTHR34386">
    <property type="entry name" value="GLUTAREDOXIN"/>
    <property type="match status" value="1"/>
</dbReference>
<dbReference type="AlphaFoldDB" id="D3LC77"/>
<reference evidence="2 3" key="1">
    <citation type="journal article" date="2010" name="Appl. Microbiol. Biotechnol.">
        <title>Genotypic diversity in Oenococcus oeni by high-density microarray comparative genome hybridization and whole genome sequencing.</title>
        <authorList>
            <person name="Borneman A.R."/>
            <person name="Bartowsky E.J."/>
            <person name="McCarthy J."/>
            <person name="Chambers P.J."/>
        </authorList>
    </citation>
    <scope>NUCLEOTIDE SEQUENCE [LARGE SCALE GENOMIC DNA]</scope>
    <source>
        <strain evidence="2 3">AWRIB429</strain>
    </source>
</reference>
<dbReference type="PROSITE" id="PS51354">
    <property type="entry name" value="GLUTAREDOXIN_2"/>
    <property type="match status" value="1"/>
</dbReference>
<dbReference type="GO" id="GO:0045454">
    <property type="term" value="P:cell redox homeostasis"/>
    <property type="evidence" value="ECO:0007669"/>
    <property type="project" value="TreeGrafter"/>
</dbReference>
<evidence type="ECO:0000313" key="2">
    <source>
        <dbReference type="EMBL" id="EFD87524.1"/>
    </source>
</evidence>
<dbReference type="CDD" id="cd02976">
    <property type="entry name" value="NrdH"/>
    <property type="match status" value="1"/>
</dbReference>
<sequence length="73" mass="8458">MKVNIYTKDMCPQCKATKRWLNEHNIDYQEINTTNDQNAINHLKRIGVERLPFVVTDKGNLTGFQPAVLEKLV</sequence>
<gene>
    <name evidence="2" type="ORF">AWRIB429_1957</name>
</gene>
<proteinExistence type="predicted"/>
<comment type="caution">
    <text evidence="2">The sequence shown here is derived from an EMBL/GenBank/DDBJ whole genome shotgun (WGS) entry which is preliminary data.</text>
</comment>
<dbReference type="PANTHER" id="PTHR34386:SF1">
    <property type="entry name" value="GLUTAREDOXIN-LIKE PROTEIN NRDH"/>
    <property type="match status" value="1"/>
</dbReference>
<dbReference type="RefSeq" id="WP_002819756.1">
    <property type="nucleotide sequence ID" value="NZ_ACSE01000033.1"/>
</dbReference>
<dbReference type="InterPro" id="IPR002109">
    <property type="entry name" value="Glutaredoxin"/>
</dbReference>
<name>D3LC77_OENOE</name>
<accession>D3LC77</accession>